<comment type="catalytic activity">
    <reaction evidence="6">
        <text>L-alanine + NAD(+) + H2O = pyruvate + NH4(+) + NADH + H(+)</text>
        <dbReference type="Rhea" id="RHEA:18405"/>
        <dbReference type="ChEBI" id="CHEBI:15361"/>
        <dbReference type="ChEBI" id="CHEBI:15377"/>
        <dbReference type="ChEBI" id="CHEBI:15378"/>
        <dbReference type="ChEBI" id="CHEBI:28938"/>
        <dbReference type="ChEBI" id="CHEBI:57540"/>
        <dbReference type="ChEBI" id="CHEBI:57945"/>
        <dbReference type="ChEBI" id="CHEBI:57972"/>
        <dbReference type="EC" id="1.4.1.1"/>
    </reaction>
</comment>
<dbReference type="CDD" id="cd05305">
    <property type="entry name" value="L-AlaDH"/>
    <property type="match status" value="1"/>
</dbReference>
<feature type="domain" description="Alanine dehydrogenase/pyridine nucleotide transhydrogenase NAD(H)-binding" evidence="7">
    <location>
        <begin position="148"/>
        <end position="297"/>
    </location>
</feature>
<gene>
    <name evidence="9" type="primary">ald</name>
    <name evidence="9" type="ORF">ACFSC9_13430</name>
</gene>
<dbReference type="SMART" id="SM01002">
    <property type="entry name" value="AlaDh_PNT_C"/>
    <property type="match status" value="1"/>
</dbReference>
<dbReference type="EMBL" id="JBHUEH010000016">
    <property type="protein sequence ID" value="MFD1886524.1"/>
    <property type="molecule type" value="Genomic_DNA"/>
</dbReference>
<sequence length="378" mass="39619">MRIGVPKEIKNNENRVAITPAGVATLTAAGHDVYVESGAGTGSGFSDESYASTGANILAAAAEVWDTADMILKVKEPLPSEYGYFREGLILFTYLHLAAAPELAAALLEKKVIGIAYETVEVNRTLPLLTPMSEVAGRMAVQIGAQFLERPHGGKGILLSGVPGVKKGKVTVIGGGVVGTNAAKIAAGMGAEVTIIDLSPDRLRQLDDLFGSSVQTLMSNPYNIAEAVATSDLVIGAVLIPGAKAPKLVTEDMVKSMEAHSVIVDVAIDQGGIVETIDRITTHNDPTYEKHGVVHYAVANMPGAVPKTSTMALTNATMPFVSLIANLGLRAALERSDALKLGVNTAAGAMTYEAVARDLGYEYVRVEQALERTFAAMS</sequence>
<dbReference type="PANTHER" id="PTHR42795">
    <property type="entry name" value="ALANINE DEHYDROGENASE"/>
    <property type="match status" value="1"/>
</dbReference>
<dbReference type="PIRSF" id="PIRSF000183">
    <property type="entry name" value="Alanine_dh"/>
    <property type="match status" value="1"/>
</dbReference>
<comment type="pathway">
    <text evidence="1">Amino-acid degradation; L-alanine degradation via dehydrogenase pathway; NH(3) and pyruvate from L-alanine: step 1/1.</text>
</comment>
<comment type="similarity">
    <text evidence="2 6">Belongs to the AlaDH/PNT family.</text>
</comment>
<dbReference type="InterPro" id="IPR008143">
    <property type="entry name" value="Ala_DH/PNT_CS2"/>
</dbReference>
<reference evidence="10" key="1">
    <citation type="journal article" date="2019" name="Int. J. Syst. Evol. Microbiol.">
        <title>The Global Catalogue of Microorganisms (GCM) 10K type strain sequencing project: providing services to taxonomists for standard genome sequencing and annotation.</title>
        <authorList>
            <consortium name="The Broad Institute Genomics Platform"/>
            <consortium name="The Broad Institute Genome Sequencing Center for Infectious Disease"/>
            <person name="Wu L."/>
            <person name="Ma J."/>
        </authorList>
    </citation>
    <scope>NUCLEOTIDE SEQUENCE [LARGE SCALE GENOMIC DNA]</scope>
    <source>
        <strain evidence="10">CCUG 54950</strain>
    </source>
</reference>
<dbReference type="SUPFAM" id="SSF51735">
    <property type="entry name" value="NAD(P)-binding Rossmann-fold domains"/>
    <property type="match status" value="1"/>
</dbReference>
<dbReference type="PANTHER" id="PTHR42795:SF1">
    <property type="entry name" value="ALANINE DEHYDROGENASE"/>
    <property type="match status" value="1"/>
</dbReference>
<dbReference type="InterPro" id="IPR036291">
    <property type="entry name" value="NAD(P)-bd_dom_sf"/>
</dbReference>
<evidence type="ECO:0000256" key="3">
    <source>
        <dbReference type="ARBA" id="ARBA00012897"/>
    </source>
</evidence>
<evidence type="ECO:0000259" key="8">
    <source>
        <dbReference type="SMART" id="SM01003"/>
    </source>
</evidence>
<feature type="domain" description="Alanine dehydrogenase/pyridine nucleotide transhydrogenase N-terminal" evidence="8">
    <location>
        <begin position="4"/>
        <end position="136"/>
    </location>
</feature>
<evidence type="ECO:0000256" key="6">
    <source>
        <dbReference type="PIRNR" id="PIRNR000183"/>
    </source>
</evidence>
<dbReference type="PROSITE" id="PS00837">
    <property type="entry name" value="ALADH_PNT_2"/>
    <property type="match status" value="1"/>
</dbReference>
<dbReference type="SMART" id="SM01003">
    <property type="entry name" value="AlaDh_PNT_N"/>
    <property type="match status" value="1"/>
</dbReference>
<dbReference type="RefSeq" id="WP_347325474.1">
    <property type="nucleotide sequence ID" value="NZ_JBCGUH010000006.1"/>
</dbReference>
<keyword evidence="5 6" id="KW-0520">NAD</keyword>
<dbReference type="InterPro" id="IPR007698">
    <property type="entry name" value="AlaDH/PNT_NAD(H)-bd"/>
</dbReference>
<accession>A0ABW4RJQ4</accession>
<protein>
    <recommendedName>
        <fullName evidence="3 6">Alanine dehydrogenase</fullName>
        <ecNumber evidence="3 6">1.4.1.1</ecNumber>
    </recommendedName>
</protein>
<dbReference type="Proteomes" id="UP001597233">
    <property type="component" value="Unassembled WGS sequence"/>
</dbReference>
<dbReference type="Gene3D" id="3.40.50.720">
    <property type="entry name" value="NAD(P)-binding Rossmann-like Domain"/>
    <property type="match status" value="2"/>
</dbReference>
<evidence type="ECO:0000256" key="4">
    <source>
        <dbReference type="ARBA" id="ARBA00023002"/>
    </source>
</evidence>
<dbReference type="EC" id="1.4.1.1" evidence="3 6"/>
<dbReference type="InterPro" id="IPR007886">
    <property type="entry name" value="AlaDH/PNT_N"/>
</dbReference>
<name>A0ABW4RJQ4_9BACL</name>
<dbReference type="GO" id="GO:0000286">
    <property type="term" value="F:alanine dehydrogenase activity"/>
    <property type="evidence" value="ECO:0007669"/>
    <property type="project" value="UniProtKB-EC"/>
</dbReference>
<keyword evidence="10" id="KW-1185">Reference proteome</keyword>
<evidence type="ECO:0000313" key="9">
    <source>
        <dbReference type="EMBL" id="MFD1886524.1"/>
    </source>
</evidence>
<evidence type="ECO:0000259" key="7">
    <source>
        <dbReference type="SMART" id="SM01002"/>
    </source>
</evidence>
<proteinExistence type="inferred from homology"/>
<comment type="caution">
    <text evidence="9">The sequence shown here is derived from an EMBL/GenBank/DDBJ whole genome shotgun (WGS) entry which is preliminary data.</text>
</comment>
<keyword evidence="4 6" id="KW-0560">Oxidoreductase</keyword>
<dbReference type="InterPro" id="IPR008141">
    <property type="entry name" value="Ala_DH"/>
</dbReference>
<evidence type="ECO:0000256" key="5">
    <source>
        <dbReference type="ARBA" id="ARBA00023027"/>
    </source>
</evidence>
<dbReference type="NCBIfam" id="TIGR00518">
    <property type="entry name" value="alaDH"/>
    <property type="match status" value="1"/>
</dbReference>
<evidence type="ECO:0000313" key="10">
    <source>
        <dbReference type="Proteomes" id="UP001597233"/>
    </source>
</evidence>
<evidence type="ECO:0000256" key="1">
    <source>
        <dbReference type="ARBA" id="ARBA00005206"/>
    </source>
</evidence>
<dbReference type="Pfam" id="PF01262">
    <property type="entry name" value="AlaDh_PNT_C"/>
    <property type="match status" value="1"/>
</dbReference>
<organism evidence="9 10">
    <name type="scientific">Paenibacillus wenxiniae</name>
    <dbReference type="NCBI Taxonomy" id="1636843"/>
    <lineage>
        <taxon>Bacteria</taxon>
        <taxon>Bacillati</taxon>
        <taxon>Bacillota</taxon>
        <taxon>Bacilli</taxon>
        <taxon>Bacillales</taxon>
        <taxon>Paenibacillaceae</taxon>
        <taxon>Paenibacillus</taxon>
    </lineage>
</organism>
<dbReference type="Pfam" id="PF05222">
    <property type="entry name" value="AlaDh_PNT_N"/>
    <property type="match status" value="1"/>
</dbReference>
<dbReference type="SUPFAM" id="SSF52283">
    <property type="entry name" value="Formate/glycerate dehydrogenase catalytic domain-like"/>
    <property type="match status" value="1"/>
</dbReference>
<evidence type="ECO:0000256" key="2">
    <source>
        <dbReference type="ARBA" id="ARBA00005689"/>
    </source>
</evidence>